<dbReference type="SUPFAM" id="SSF103025">
    <property type="entry name" value="Folate-binding domain"/>
    <property type="match status" value="1"/>
</dbReference>
<reference evidence="1 2" key="1">
    <citation type="submission" date="2017-08" db="EMBL/GenBank/DDBJ databases">
        <title>Halovibrio sewagensis sp. nov., isolated from wastewater of high salinity.</title>
        <authorList>
            <person name="Dong X."/>
            <person name="Zhang G."/>
        </authorList>
    </citation>
    <scope>NUCLEOTIDE SEQUENCE [LARGE SCALE GENOMIC DNA]</scope>
    <source>
        <strain evidence="1 2">YL5-2</strain>
    </source>
</reference>
<evidence type="ECO:0000313" key="1">
    <source>
        <dbReference type="EMBL" id="PAU80530.1"/>
    </source>
</evidence>
<dbReference type="EMBL" id="NSKD01000003">
    <property type="protein sequence ID" value="PAU80530.1"/>
    <property type="molecule type" value="Genomic_DNA"/>
</dbReference>
<name>A0A2A2F6T3_9GAMM</name>
<comment type="caution">
    <text evidence="1">The sequence shown here is derived from an EMBL/GenBank/DDBJ whole genome shotgun (WGS) entry which is preliminary data.</text>
</comment>
<sequence>MSTRITEEHRLALHQLVGPGAAEALADSGLPQPPGELEALPHDQGFVARTGAREYLVAHRLGWTPDVTMPPWCFERCDRLLRLQGKTWCEVMSELCSHDMRRMSPGDWFMGSVGGVDVWLYAMGGDGDGGVLIGCDPSLGDYLRRVLDAVIADRYQRFN</sequence>
<protein>
    <submittedName>
        <fullName evidence="1">Uncharacterized protein</fullName>
    </submittedName>
</protein>
<dbReference type="AlphaFoldDB" id="A0A2A2F6T3"/>
<gene>
    <name evidence="1" type="ORF">CK501_08815</name>
</gene>
<accession>A0A2A2F6T3</accession>
<dbReference type="RefSeq" id="WP_095617367.1">
    <property type="nucleotide sequence ID" value="NZ_NSKD01000003.1"/>
</dbReference>
<dbReference type="Gene3D" id="3.30.1360.120">
    <property type="entry name" value="Probable tRNA modification gtpase trme, domain 1"/>
    <property type="match status" value="1"/>
</dbReference>
<keyword evidence="2" id="KW-1185">Reference proteome</keyword>
<dbReference type="InterPro" id="IPR027266">
    <property type="entry name" value="TrmE/GcvT-like"/>
</dbReference>
<organism evidence="1 2">
    <name type="scientific">Halovibrio salipaludis</name>
    <dbReference type="NCBI Taxonomy" id="2032626"/>
    <lineage>
        <taxon>Bacteria</taxon>
        <taxon>Pseudomonadati</taxon>
        <taxon>Pseudomonadota</taxon>
        <taxon>Gammaproteobacteria</taxon>
        <taxon>Oceanospirillales</taxon>
        <taxon>Halomonadaceae</taxon>
        <taxon>Halovibrio</taxon>
    </lineage>
</organism>
<dbReference type="Proteomes" id="UP000218896">
    <property type="component" value="Unassembled WGS sequence"/>
</dbReference>
<proteinExistence type="predicted"/>
<evidence type="ECO:0000313" key="2">
    <source>
        <dbReference type="Proteomes" id="UP000218896"/>
    </source>
</evidence>
<dbReference type="OrthoDB" id="5781255at2"/>